<proteinExistence type="predicted"/>
<accession>A0A9P7B519</accession>
<reference evidence="2 3" key="1">
    <citation type="submission" date="2020-11" db="EMBL/GenBank/DDBJ databases">
        <title>Kefir isolates.</title>
        <authorList>
            <person name="Marcisauskas S."/>
            <person name="Kim Y."/>
            <person name="Blasche S."/>
        </authorList>
    </citation>
    <scope>NUCLEOTIDE SEQUENCE [LARGE SCALE GENOMIC DNA]</scope>
    <source>
        <strain evidence="2 3">KR</strain>
    </source>
</reference>
<dbReference type="OrthoDB" id="426718at2759"/>
<sequence length="286" mass="31266">AVGVALCCVVFWVGGKIGLDKVIDWASDKWADGYSMPNWPSQDLFDTESIIALQAARPILQGDGAYIPPSTARLLTVATQDDNPDFTRLATGRIFSVPLARIFLAMSALVCERRDALVNEAADIAYTASKTYAKGTTQYDLEMTRAENKLSESEERIKREAAKWGLAFDGVTDLSYEPQLDLGSLCSHLLYADRTRPEALYRPLLQRYLSPFSFLSSPPLSAELPTDSFAILNRAGTTPVQYSEWLVDASISKTGAGVWYGPVQAAPPLTKRRVVGPATADLDPPQ</sequence>
<keyword evidence="3" id="KW-1185">Reference proteome</keyword>
<name>A0A9P7B519_RHOMI</name>
<feature type="non-terminal residue" evidence="2">
    <location>
        <position position="1"/>
    </location>
</feature>
<feature type="coiled-coil region" evidence="1">
    <location>
        <begin position="136"/>
        <end position="163"/>
    </location>
</feature>
<organism evidence="2 3">
    <name type="scientific">Rhodotorula mucilaginosa</name>
    <name type="common">Yeast</name>
    <name type="synonym">Rhodotorula rubra</name>
    <dbReference type="NCBI Taxonomy" id="5537"/>
    <lineage>
        <taxon>Eukaryota</taxon>
        <taxon>Fungi</taxon>
        <taxon>Dikarya</taxon>
        <taxon>Basidiomycota</taxon>
        <taxon>Pucciniomycotina</taxon>
        <taxon>Microbotryomycetes</taxon>
        <taxon>Sporidiobolales</taxon>
        <taxon>Sporidiobolaceae</taxon>
        <taxon>Rhodotorula</taxon>
    </lineage>
</organism>
<protein>
    <submittedName>
        <fullName evidence="2">Uncharacterized protein</fullName>
    </submittedName>
</protein>
<dbReference type="EMBL" id="PUHQ01000065">
    <property type="protein sequence ID" value="KAG0658481.1"/>
    <property type="molecule type" value="Genomic_DNA"/>
</dbReference>
<keyword evidence="1" id="KW-0175">Coiled coil</keyword>
<evidence type="ECO:0000256" key="1">
    <source>
        <dbReference type="SAM" id="Coils"/>
    </source>
</evidence>
<evidence type="ECO:0000313" key="3">
    <source>
        <dbReference type="Proteomes" id="UP000777482"/>
    </source>
</evidence>
<gene>
    <name evidence="2" type="ORF">C6P46_005724</name>
</gene>
<dbReference type="Proteomes" id="UP000777482">
    <property type="component" value="Unassembled WGS sequence"/>
</dbReference>
<dbReference type="AlphaFoldDB" id="A0A9P7B519"/>
<evidence type="ECO:0000313" key="2">
    <source>
        <dbReference type="EMBL" id="KAG0658481.1"/>
    </source>
</evidence>
<comment type="caution">
    <text evidence="2">The sequence shown here is derived from an EMBL/GenBank/DDBJ whole genome shotgun (WGS) entry which is preliminary data.</text>
</comment>